<organism evidence="1 2">
    <name type="scientific">Eumeta variegata</name>
    <name type="common">Bagworm moth</name>
    <name type="synonym">Eumeta japonica</name>
    <dbReference type="NCBI Taxonomy" id="151549"/>
    <lineage>
        <taxon>Eukaryota</taxon>
        <taxon>Metazoa</taxon>
        <taxon>Ecdysozoa</taxon>
        <taxon>Arthropoda</taxon>
        <taxon>Hexapoda</taxon>
        <taxon>Insecta</taxon>
        <taxon>Pterygota</taxon>
        <taxon>Neoptera</taxon>
        <taxon>Endopterygota</taxon>
        <taxon>Lepidoptera</taxon>
        <taxon>Glossata</taxon>
        <taxon>Ditrysia</taxon>
        <taxon>Tineoidea</taxon>
        <taxon>Psychidae</taxon>
        <taxon>Oiketicinae</taxon>
        <taxon>Eumeta</taxon>
    </lineage>
</organism>
<accession>A0A4C1X7M8</accession>
<gene>
    <name evidence="1" type="ORF">EVAR_40761_1</name>
</gene>
<evidence type="ECO:0000313" key="1">
    <source>
        <dbReference type="EMBL" id="GBP58255.1"/>
    </source>
</evidence>
<dbReference type="OrthoDB" id="567787at2759"/>
<dbReference type="AlphaFoldDB" id="A0A4C1X7M8"/>
<reference evidence="1 2" key="1">
    <citation type="journal article" date="2019" name="Commun. Biol.">
        <title>The bagworm genome reveals a unique fibroin gene that provides high tensile strength.</title>
        <authorList>
            <person name="Kono N."/>
            <person name="Nakamura H."/>
            <person name="Ohtoshi R."/>
            <person name="Tomita M."/>
            <person name="Numata K."/>
            <person name="Arakawa K."/>
        </authorList>
    </citation>
    <scope>NUCLEOTIDE SEQUENCE [LARGE SCALE GENOMIC DNA]</scope>
</reference>
<keyword evidence="2" id="KW-1185">Reference proteome</keyword>
<proteinExistence type="predicted"/>
<protein>
    <submittedName>
        <fullName evidence="1">Uncharacterized protein</fullName>
    </submittedName>
</protein>
<sequence>MPSETPQHQPRRAFRAKMRVHDYLFDPASRGSPVLYKHYRVLPRPLVLLEGDRRAGNKVAVTRGWCNGRDEYGRCMHPAFIVSDARDYARSAFRAAMQSAQVERGGAEGRVGERNTCALHHSQAIQSGRVSCIVLYVIHGGKGDNVSHIRFDVFGVENAPERALRVEGLMPLALGCCHNLNINIGNDTDTDVDTDGIILVYYPNCRLPDHVDRSYEGYARHAAMEAPVSASLIRGKHLIKYSAVLVFFRVVP</sequence>
<dbReference type="Proteomes" id="UP000299102">
    <property type="component" value="Unassembled WGS sequence"/>
</dbReference>
<name>A0A4C1X7M8_EUMVA</name>
<evidence type="ECO:0000313" key="2">
    <source>
        <dbReference type="Proteomes" id="UP000299102"/>
    </source>
</evidence>
<comment type="caution">
    <text evidence="1">The sequence shown here is derived from an EMBL/GenBank/DDBJ whole genome shotgun (WGS) entry which is preliminary data.</text>
</comment>
<dbReference type="EMBL" id="BGZK01000730">
    <property type="protein sequence ID" value="GBP58255.1"/>
    <property type="molecule type" value="Genomic_DNA"/>
</dbReference>